<organism evidence="2 3">
    <name type="scientific">Blastococcus aggregatus</name>
    <dbReference type="NCBI Taxonomy" id="38502"/>
    <lineage>
        <taxon>Bacteria</taxon>
        <taxon>Bacillati</taxon>
        <taxon>Actinomycetota</taxon>
        <taxon>Actinomycetes</taxon>
        <taxon>Geodermatophilales</taxon>
        <taxon>Geodermatophilaceae</taxon>
        <taxon>Blastococcus</taxon>
    </lineage>
</organism>
<keyword evidence="3" id="KW-1185">Reference proteome</keyword>
<accession>A0A285V800</accession>
<sequence length="148" mass="15523">MPPGAVGATAGSGTSVDAPGRRFSPTPDPETDLEDFAVSTTGRGRGIDDEESPAAPPIPSFASLRAPRRTHAALDVLLPPAAREPAAAVEVPAVRTPVVEPVPVVDRRVRPAVAPPATPRPAEWPDLLHFGVRVATTALRRLRRLLGE</sequence>
<dbReference type="EMBL" id="OBQI01000003">
    <property type="protein sequence ID" value="SOC49698.1"/>
    <property type="molecule type" value="Genomic_DNA"/>
</dbReference>
<evidence type="ECO:0000313" key="2">
    <source>
        <dbReference type="EMBL" id="SOC49698.1"/>
    </source>
</evidence>
<proteinExistence type="predicted"/>
<gene>
    <name evidence="2" type="ORF">SAMN05660748_2430</name>
</gene>
<evidence type="ECO:0000256" key="1">
    <source>
        <dbReference type="SAM" id="MobiDB-lite"/>
    </source>
</evidence>
<feature type="compositionally biased region" description="Low complexity" evidence="1">
    <location>
        <begin position="1"/>
        <end position="16"/>
    </location>
</feature>
<reference evidence="3" key="1">
    <citation type="submission" date="2017-08" db="EMBL/GenBank/DDBJ databases">
        <authorList>
            <person name="Varghese N."/>
            <person name="Submissions S."/>
        </authorList>
    </citation>
    <scope>NUCLEOTIDE SEQUENCE [LARGE SCALE GENOMIC DNA]</scope>
    <source>
        <strain evidence="3">DSM 4725</strain>
    </source>
</reference>
<dbReference type="AlphaFoldDB" id="A0A285V800"/>
<feature type="region of interest" description="Disordered" evidence="1">
    <location>
        <begin position="1"/>
        <end position="65"/>
    </location>
</feature>
<name>A0A285V800_9ACTN</name>
<protein>
    <submittedName>
        <fullName evidence="2">Uncharacterized protein</fullName>
    </submittedName>
</protein>
<evidence type="ECO:0000313" key="3">
    <source>
        <dbReference type="Proteomes" id="UP000219435"/>
    </source>
</evidence>
<dbReference type="Proteomes" id="UP000219435">
    <property type="component" value="Unassembled WGS sequence"/>
</dbReference>